<dbReference type="RefSeq" id="WP_344856089.1">
    <property type="nucleotide sequence ID" value="NZ_BAAAUT010000005.1"/>
</dbReference>
<dbReference type="InterPro" id="IPR019292">
    <property type="entry name" value="McrC"/>
</dbReference>
<dbReference type="Proteomes" id="UP001500320">
    <property type="component" value="Unassembled WGS sequence"/>
</dbReference>
<gene>
    <name evidence="1" type="ORF">GCM10010466_08580</name>
</gene>
<protein>
    <submittedName>
        <fullName evidence="1">McrBC 5-methylcytosine restriction system component</fullName>
    </submittedName>
</protein>
<evidence type="ECO:0000313" key="1">
    <source>
        <dbReference type="EMBL" id="GAA3120035.1"/>
    </source>
</evidence>
<dbReference type="Pfam" id="PF10117">
    <property type="entry name" value="McrBC"/>
    <property type="match status" value="1"/>
</dbReference>
<name>A0ABP6MQ85_9ACTN</name>
<evidence type="ECO:0000313" key="2">
    <source>
        <dbReference type="Proteomes" id="UP001500320"/>
    </source>
</evidence>
<organism evidence="1 2">
    <name type="scientific">Planomonospora alba</name>
    <dbReference type="NCBI Taxonomy" id="161354"/>
    <lineage>
        <taxon>Bacteria</taxon>
        <taxon>Bacillati</taxon>
        <taxon>Actinomycetota</taxon>
        <taxon>Actinomycetes</taxon>
        <taxon>Streptosporangiales</taxon>
        <taxon>Streptosporangiaceae</taxon>
        <taxon>Planomonospora</taxon>
    </lineage>
</organism>
<dbReference type="PANTHER" id="PTHR38733:SF1">
    <property type="entry name" value="TYPE IV METHYL-DIRECTED RESTRICTION ENZYME ECOKMCRBC"/>
    <property type="match status" value="1"/>
</dbReference>
<dbReference type="EMBL" id="BAAAUT010000005">
    <property type="protein sequence ID" value="GAA3120035.1"/>
    <property type="molecule type" value="Genomic_DNA"/>
</dbReference>
<proteinExistence type="predicted"/>
<comment type="caution">
    <text evidence="1">The sequence shown here is derived from an EMBL/GenBank/DDBJ whole genome shotgun (WGS) entry which is preliminary data.</text>
</comment>
<reference evidence="2" key="1">
    <citation type="journal article" date="2019" name="Int. J. Syst. Evol. Microbiol.">
        <title>The Global Catalogue of Microorganisms (GCM) 10K type strain sequencing project: providing services to taxonomists for standard genome sequencing and annotation.</title>
        <authorList>
            <consortium name="The Broad Institute Genomics Platform"/>
            <consortium name="The Broad Institute Genome Sequencing Center for Infectious Disease"/>
            <person name="Wu L."/>
            <person name="Ma J."/>
        </authorList>
    </citation>
    <scope>NUCLEOTIDE SEQUENCE [LARGE SCALE GENOMIC DNA]</scope>
    <source>
        <strain evidence="2">JCM 9373</strain>
    </source>
</reference>
<sequence>MIRVEVAETGQTQCVLTPEQGRLLAASGIVTAVPSPYDATVWDISPRGGVGVARIGDVEVWVTPKLAIDRLLFLVGYAKNPKGWREETVGLDPQKDLVPAVAQALWRQAENALRQGLLQGYRTSEESSYVLRGRLRETDQIRRHHGRVIPMEIRHDDFTVDIAENQILLAAVSRMLTVPRLDAESRRRLTALRARLADVTTPVRGAVLPAWRPNRLNQRYHTALRLSEVVLQATSPEHSPGSVPANGFLFDLPKIFEDFVTVAVSEELTARYGGAAHPQYPCHLDEALAVRMKPDLVWMRGGEPAAVVDAKYKREKQAGYPDADLYQMLAYCTALRLPRGHLVYAKGNADAARHVVRHTGVEIVCHALDLTRPSDAILSHMRHIVTDMAGSQRAA</sequence>
<dbReference type="PANTHER" id="PTHR38733">
    <property type="entry name" value="PROTEIN MCRC"/>
    <property type="match status" value="1"/>
</dbReference>
<accession>A0ABP6MQ85</accession>
<keyword evidence="2" id="KW-1185">Reference proteome</keyword>